<reference evidence="2 3" key="1">
    <citation type="submission" date="2015-05" db="EMBL/GenBank/DDBJ databases">
        <title>Whole genome sequence of Bacillus thuringiensis serovar tolworthi Pasteur Institute Standard strain.</title>
        <authorList>
            <person name="Kanda K."/>
            <person name="Nakashima K."/>
            <person name="Nagano Y."/>
        </authorList>
    </citation>
    <scope>NUCLEOTIDE SEQUENCE [LARGE SCALE GENOMIC DNA]</scope>
    <source>
        <strain evidence="2 3">Pasteur Institute Standard strain</strain>
    </source>
</reference>
<dbReference type="PANTHER" id="PTHR43236">
    <property type="entry name" value="ANTITOXIN HIGA1"/>
    <property type="match status" value="1"/>
</dbReference>
<dbReference type="Pfam" id="PF06114">
    <property type="entry name" value="Peptidase_M78"/>
    <property type="match status" value="1"/>
</dbReference>
<feature type="domain" description="IrrE N-terminal-like" evidence="1">
    <location>
        <begin position="25"/>
        <end position="125"/>
    </location>
</feature>
<name>A0A9W4EW42_BACTO</name>
<dbReference type="EMBL" id="AP014864">
    <property type="protein sequence ID" value="BAR85840.1"/>
    <property type="molecule type" value="Genomic_DNA"/>
</dbReference>
<dbReference type="PANTHER" id="PTHR43236:SF1">
    <property type="entry name" value="BLL7220 PROTEIN"/>
    <property type="match status" value="1"/>
</dbReference>
<dbReference type="InterPro" id="IPR052345">
    <property type="entry name" value="Rad_response_metalloprotease"/>
</dbReference>
<evidence type="ECO:0000313" key="2">
    <source>
        <dbReference type="EMBL" id="BAR85840.1"/>
    </source>
</evidence>
<sequence length="144" mass="16733">MKFVIKNTVQQLCKKHNTKDPFELAQRLNINIFLHDLHEEINGFYKYEKRNKFIAINSNLSSTMQRTVCAHELGHAVLHPNANTPFLRKNTLLSVDKLEIEANTFAALLLIDENSIAPYDTKARIAYKNNVPVELLEFYRFTKI</sequence>
<dbReference type="Gene3D" id="1.10.10.2910">
    <property type="match status" value="1"/>
</dbReference>
<accession>A0A9W4EW42</accession>
<evidence type="ECO:0000259" key="1">
    <source>
        <dbReference type="Pfam" id="PF06114"/>
    </source>
</evidence>
<proteinExistence type="predicted"/>
<organism evidence="2 3">
    <name type="scientific">Bacillus thuringiensis subsp. tolworthi</name>
    <dbReference type="NCBI Taxonomy" id="1442"/>
    <lineage>
        <taxon>Bacteria</taxon>
        <taxon>Bacillati</taxon>
        <taxon>Bacillota</taxon>
        <taxon>Bacilli</taxon>
        <taxon>Bacillales</taxon>
        <taxon>Bacillaceae</taxon>
        <taxon>Bacillus</taxon>
        <taxon>Bacillus cereus group</taxon>
    </lineage>
</organism>
<dbReference type="InterPro" id="IPR010359">
    <property type="entry name" value="IrrE_HExxH"/>
</dbReference>
<evidence type="ECO:0000313" key="3">
    <source>
        <dbReference type="Proteomes" id="UP000055316"/>
    </source>
</evidence>
<dbReference type="AlphaFoldDB" id="A0A9W4EW42"/>
<dbReference type="Proteomes" id="UP000055316">
    <property type="component" value="Chromosome"/>
</dbReference>
<dbReference type="RefSeq" id="WP_042597293.1">
    <property type="nucleotide sequence ID" value="NZ_AP014864.1"/>
</dbReference>
<protein>
    <submittedName>
        <fullName evidence="2">Phage repressor protein</fullName>
    </submittedName>
</protein>
<gene>
    <name evidence="2" type="ORF">KNN_04997</name>
</gene>